<evidence type="ECO:0008006" key="4">
    <source>
        <dbReference type="Google" id="ProtNLM"/>
    </source>
</evidence>
<dbReference type="AlphaFoldDB" id="A0A3P7PY50"/>
<dbReference type="OrthoDB" id="312459at2759"/>
<evidence type="ECO:0000313" key="2">
    <source>
        <dbReference type="EMBL" id="VDN23036.1"/>
    </source>
</evidence>
<dbReference type="EMBL" id="UYRU01073093">
    <property type="protein sequence ID" value="VDN23036.1"/>
    <property type="molecule type" value="Genomic_DNA"/>
</dbReference>
<protein>
    <recommendedName>
        <fullName evidence="4">Myosin tail domain-containing protein</fullName>
    </recommendedName>
</protein>
<feature type="non-terminal residue" evidence="2">
    <location>
        <position position="94"/>
    </location>
</feature>
<dbReference type="SUPFAM" id="SSF90257">
    <property type="entry name" value="Myosin rod fragments"/>
    <property type="match status" value="1"/>
</dbReference>
<keyword evidence="3" id="KW-1185">Reference proteome</keyword>
<name>A0A3P7PY50_DIBLA</name>
<evidence type="ECO:0000256" key="1">
    <source>
        <dbReference type="SAM" id="MobiDB-lite"/>
    </source>
</evidence>
<sequence>MFYWYLSPFRCRVEKERNDYKSEVDDLQGQVAQLSKLKMNSEKNIKTLESQVSEMSAKLDEANRSGADLGSQKARAAQEAADLQHQLEEAESQI</sequence>
<gene>
    <name evidence="2" type="ORF">DILT_LOCUS14176</name>
</gene>
<proteinExistence type="predicted"/>
<evidence type="ECO:0000313" key="3">
    <source>
        <dbReference type="Proteomes" id="UP000281553"/>
    </source>
</evidence>
<dbReference type="Proteomes" id="UP000281553">
    <property type="component" value="Unassembled WGS sequence"/>
</dbReference>
<organism evidence="2 3">
    <name type="scientific">Dibothriocephalus latus</name>
    <name type="common">Fish tapeworm</name>
    <name type="synonym">Diphyllobothrium latum</name>
    <dbReference type="NCBI Taxonomy" id="60516"/>
    <lineage>
        <taxon>Eukaryota</taxon>
        <taxon>Metazoa</taxon>
        <taxon>Spiralia</taxon>
        <taxon>Lophotrochozoa</taxon>
        <taxon>Platyhelminthes</taxon>
        <taxon>Cestoda</taxon>
        <taxon>Eucestoda</taxon>
        <taxon>Diphyllobothriidea</taxon>
        <taxon>Diphyllobothriidae</taxon>
        <taxon>Dibothriocephalus</taxon>
    </lineage>
</organism>
<accession>A0A3P7PY50</accession>
<reference evidence="2 3" key="1">
    <citation type="submission" date="2018-11" db="EMBL/GenBank/DDBJ databases">
        <authorList>
            <consortium name="Pathogen Informatics"/>
        </authorList>
    </citation>
    <scope>NUCLEOTIDE SEQUENCE [LARGE SCALE GENOMIC DNA]</scope>
</reference>
<dbReference type="Gene3D" id="1.20.5.340">
    <property type="match status" value="1"/>
</dbReference>
<feature type="region of interest" description="Disordered" evidence="1">
    <location>
        <begin position="56"/>
        <end position="94"/>
    </location>
</feature>